<keyword evidence="3 4" id="KW-0732">Signal</keyword>
<dbReference type="Pfam" id="PF13531">
    <property type="entry name" value="SBP_bac_11"/>
    <property type="match status" value="1"/>
</dbReference>
<keyword evidence="6" id="KW-1185">Reference proteome</keyword>
<evidence type="ECO:0000256" key="2">
    <source>
        <dbReference type="ARBA" id="ARBA00022723"/>
    </source>
</evidence>
<evidence type="ECO:0000313" key="6">
    <source>
        <dbReference type="Proteomes" id="UP000027632"/>
    </source>
</evidence>
<dbReference type="PANTHER" id="PTHR30632">
    <property type="entry name" value="MOLYBDATE-BINDING PERIPLASMIC PROTEIN"/>
    <property type="match status" value="1"/>
</dbReference>
<comment type="similarity">
    <text evidence="1">Belongs to the bacterial solute-binding protein ModA family.</text>
</comment>
<feature type="chain" id="PRO_5046069506" evidence="4">
    <location>
        <begin position="24"/>
        <end position="255"/>
    </location>
</feature>
<dbReference type="NCBIfam" id="TIGR01256">
    <property type="entry name" value="modA"/>
    <property type="match status" value="1"/>
</dbReference>
<dbReference type="PROSITE" id="PS51257">
    <property type="entry name" value="PROKAR_LIPOPROTEIN"/>
    <property type="match status" value="1"/>
</dbReference>
<reference evidence="5 6" key="1">
    <citation type="submission" date="2014-04" db="EMBL/GenBank/DDBJ databases">
        <title>Draft genome sequence of the novel Streptomyces griseorubens JSD-1 playing a role in carbon and nitrogen cycle.</title>
        <authorList>
            <consortium name="Shanghai Jiao Tong University"/>
            <person name="Feng H."/>
            <person name="Sun Y."/>
            <person name="Zhi Y."/>
            <person name="Mao L."/>
            <person name="Luo Y."/>
            <person name="Wei X."/>
            <person name="Zhou P."/>
        </authorList>
    </citation>
    <scope>NUCLEOTIDE SEQUENCE [LARGE SCALE GENOMIC DNA]</scope>
    <source>
        <strain evidence="5 6">JSD-1</strain>
    </source>
</reference>
<dbReference type="EMBL" id="JJMG01000026">
    <property type="protein sequence ID" value="KEG43455.1"/>
    <property type="molecule type" value="Genomic_DNA"/>
</dbReference>
<accession>A0ABR4T890</accession>
<feature type="signal peptide" evidence="4">
    <location>
        <begin position="1"/>
        <end position="23"/>
    </location>
</feature>
<sequence>MIRSARLAALVLLASLGLGACSASDGDDGASGGTVTVFAAASLKESFTELGERFEEEHPGIEVTFNFNGSDSLAAGIVGGAPADVFAAASPSTMARVTDEKLTADAPVTFARNRLAIATAPGNPHGIGSLEDLATPGLKVVLCDATVPCGAAARKALAAAGTDVTPASYEQDVKSALTKVRLGEADAAVVYRTDVRAAGDTVEGVDFPEAAQAVNDYPIARLENAPDAPAADAFVAFVTSPEGRKVLGKAGFLAP</sequence>
<evidence type="ECO:0000256" key="1">
    <source>
        <dbReference type="ARBA" id="ARBA00009175"/>
    </source>
</evidence>
<name>A0ABR4T890_9ACTN</name>
<dbReference type="Gene3D" id="3.40.190.10">
    <property type="entry name" value="Periplasmic binding protein-like II"/>
    <property type="match status" value="2"/>
</dbReference>
<dbReference type="Proteomes" id="UP000027632">
    <property type="component" value="Unassembled WGS sequence"/>
</dbReference>
<dbReference type="PANTHER" id="PTHR30632:SF0">
    <property type="entry name" value="SULFATE-BINDING PROTEIN"/>
    <property type="match status" value="1"/>
</dbReference>
<dbReference type="InterPro" id="IPR050682">
    <property type="entry name" value="ModA/WtpA"/>
</dbReference>
<gene>
    <name evidence="5" type="ORF">DJ64_25095</name>
</gene>
<protein>
    <submittedName>
        <fullName evidence="5">Molybdate-binding protein</fullName>
    </submittedName>
</protein>
<proteinExistence type="inferred from homology"/>
<dbReference type="PIRSF" id="PIRSF004846">
    <property type="entry name" value="ModA"/>
    <property type="match status" value="1"/>
</dbReference>
<dbReference type="SUPFAM" id="SSF53850">
    <property type="entry name" value="Periplasmic binding protein-like II"/>
    <property type="match status" value="1"/>
</dbReference>
<dbReference type="RefSeq" id="WP_037638497.1">
    <property type="nucleotide sequence ID" value="NZ_KL503830.1"/>
</dbReference>
<evidence type="ECO:0000256" key="4">
    <source>
        <dbReference type="SAM" id="SignalP"/>
    </source>
</evidence>
<comment type="caution">
    <text evidence="5">The sequence shown here is derived from an EMBL/GenBank/DDBJ whole genome shotgun (WGS) entry which is preliminary data.</text>
</comment>
<organism evidence="5 6">
    <name type="scientific">Streptomyces griseorubens</name>
    <dbReference type="NCBI Taxonomy" id="66897"/>
    <lineage>
        <taxon>Bacteria</taxon>
        <taxon>Bacillati</taxon>
        <taxon>Actinomycetota</taxon>
        <taxon>Actinomycetes</taxon>
        <taxon>Kitasatosporales</taxon>
        <taxon>Streptomycetaceae</taxon>
        <taxon>Streptomyces</taxon>
        <taxon>Streptomyces althioticus group</taxon>
    </lineage>
</organism>
<evidence type="ECO:0000313" key="5">
    <source>
        <dbReference type="EMBL" id="KEG43455.1"/>
    </source>
</evidence>
<keyword evidence="2" id="KW-0479">Metal-binding</keyword>
<evidence type="ECO:0000256" key="3">
    <source>
        <dbReference type="ARBA" id="ARBA00022729"/>
    </source>
</evidence>
<dbReference type="InterPro" id="IPR005950">
    <property type="entry name" value="ModA"/>
</dbReference>